<dbReference type="InterPro" id="IPR004314">
    <property type="entry name" value="Neprosin"/>
</dbReference>
<reference evidence="3 4" key="1">
    <citation type="submission" date="2021-05" db="EMBL/GenBank/DDBJ databases">
        <title>Genome Assembly of Synthetic Allotetraploid Brassica napus Reveals Homoeologous Exchanges between Subgenomes.</title>
        <authorList>
            <person name="Davis J.T."/>
        </authorList>
    </citation>
    <scope>NUCLEOTIDE SEQUENCE [LARGE SCALE GENOMIC DNA]</scope>
    <source>
        <strain evidence="4">cv. Da-Ae</strain>
        <tissue evidence="3">Seedling</tissue>
    </source>
</reference>
<protein>
    <recommendedName>
        <fullName evidence="2">Neprosin PEP catalytic domain-containing protein</fullName>
    </recommendedName>
</protein>
<evidence type="ECO:0000313" key="3">
    <source>
        <dbReference type="EMBL" id="KAH0902683.1"/>
    </source>
</evidence>
<name>A0ABQ8BD69_BRANA</name>
<dbReference type="InterPro" id="IPR025521">
    <property type="entry name" value="Neprosin_propep"/>
</dbReference>
<feature type="domain" description="Neprosin PEP catalytic" evidence="2">
    <location>
        <begin position="396"/>
        <end position="654"/>
    </location>
</feature>
<dbReference type="Gene3D" id="3.90.1320.10">
    <property type="entry name" value="Outer-capsid protein sigma 3, large lobe"/>
    <property type="match status" value="1"/>
</dbReference>
<dbReference type="InterPro" id="IPR053168">
    <property type="entry name" value="Glutamic_endopeptidase"/>
</dbReference>
<comment type="caution">
    <text evidence="3">The sequence shown here is derived from an EMBL/GenBank/DDBJ whole genome shotgun (WGS) entry which is preliminary data.</text>
</comment>
<sequence length="655" mass="74194">MLESMASFKNFVLLILLTTTLGLVIEAAEKHQAIPSEKKRRKNWRGNSNLSTNLQSRVSRQNSVTYLTVSIFTNNWPLIFLCSKTTIFSLSQQLYLNGSEATTFQVNFLLSLFFMDIWLEGLTTGLKVVLEWEPQVSQDQISLAFIAVAGGPKERFASNFVGWMLTKQQDECQISILVAIGSEEQIQSWMNNKLGSVYLHFPLLSLYKVLNLYSNISLRCTIGWMGITVLCTPVDCLFSKVKIFYEDLFFQSHNFVLPVLLTITLVLLTEAAIPSEEEKKELERQLKAINKPAIKSFKTEHGVIFDCIDIHKQLAFDHPLLKNHSVQLKPATVPEGITSNNISSKVNSLLLLPDGINCPDETVIVKRTTMQDLIHAQRLKSVGFNGPRHFLTERNNTDGTGQYYVRTILFATVNYGPKSFTGVKGHLNLWEPQVSQDQISLAFIAVAGGPKERFASIFVGWMVNPSLYHFSQDHVRLYTYWNIEGSNPGCYDITCPGFVQVSKNIPLGSFLQPLSVYNGLQYDIDLTLYQDRVKGDWWFAYNHENVGYWPASLFKAARFENRANYAAWGGQVYSPVMEKTPEMGSGHWPREGLGKSAYVNDIRIIDGMGNFLYPEPYSLKEHETSSKCYRAMYVHEDRDPWVRALYYGGPSGCIG</sequence>
<dbReference type="Pfam" id="PF14365">
    <property type="entry name" value="Neprosin_AP"/>
    <property type="match status" value="1"/>
</dbReference>
<dbReference type="Pfam" id="PF03080">
    <property type="entry name" value="Neprosin"/>
    <property type="match status" value="1"/>
</dbReference>
<feature type="signal peptide" evidence="1">
    <location>
        <begin position="1"/>
        <end position="22"/>
    </location>
</feature>
<dbReference type="PROSITE" id="PS52045">
    <property type="entry name" value="NEPROSIN_PEP_CD"/>
    <property type="match status" value="1"/>
</dbReference>
<accession>A0ABQ8BD69</accession>
<organism evidence="3 4">
    <name type="scientific">Brassica napus</name>
    <name type="common">Rape</name>
    <dbReference type="NCBI Taxonomy" id="3708"/>
    <lineage>
        <taxon>Eukaryota</taxon>
        <taxon>Viridiplantae</taxon>
        <taxon>Streptophyta</taxon>
        <taxon>Embryophyta</taxon>
        <taxon>Tracheophyta</taxon>
        <taxon>Spermatophyta</taxon>
        <taxon>Magnoliopsida</taxon>
        <taxon>eudicotyledons</taxon>
        <taxon>Gunneridae</taxon>
        <taxon>Pentapetalae</taxon>
        <taxon>rosids</taxon>
        <taxon>malvids</taxon>
        <taxon>Brassicales</taxon>
        <taxon>Brassicaceae</taxon>
        <taxon>Brassiceae</taxon>
        <taxon>Brassica</taxon>
    </lineage>
</organism>
<evidence type="ECO:0000313" key="4">
    <source>
        <dbReference type="Proteomes" id="UP000824890"/>
    </source>
</evidence>
<keyword evidence="1" id="KW-0732">Signal</keyword>
<gene>
    <name evidence="3" type="ORF">HID58_042186</name>
</gene>
<feature type="chain" id="PRO_5045678430" description="Neprosin PEP catalytic domain-containing protein" evidence="1">
    <location>
        <begin position="23"/>
        <end position="655"/>
    </location>
</feature>
<dbReference type="PANTHER" id="PTHR31589">
    <property type="entry name" value="PROTEIN, PUTATIVE (DUF239)-RELATED-RELATED"/>
    <property type="match status" value="1"/>
</dbReference>
<dbReference type="EMBL" id="JAGKQM010000011">
    <property type="protein sequence ID" value="KAH0902683.1"/>
    <property type="molecule type" value="Genomic_DNA"/>
</dbReference>
<proteinExistence type="predicted"/>
<evidence type="ECO:0000259" key="2">
    <source>
        <dbReference type="PROSITE" id="PS52045"/>
    </source>
</evidence>
<dbReference type="PANTHER" id="PTHR31589:SF61">
    <property type="entry name" value="CARBOXYL-TERMINAL PEPTIDASE-RELATED"/>
    <property type="match status" value="1"/>
</dbReference>
<evidence type="ECO:0000256" key="1">
    <source>
        <dbReference type="SAM" id="SignalP"/>
    </source>
</evidence>
<keyword evidence="4" id="KW-1185">Reference proteome</keyword>
<dbReference type="Proteomes" id="UP000824890">
    <property type="component" value="Unassembled WGS sequence"/>
</dbReference>